<sequence length="58" mass="6655">MLSQMFVFHKSKNFTSDNGIRMPPTVPLNHYSGPTDQHDRPESCRVIPCYYIQSVGLL</sequence>
<dbReference type="PANTHER" id="PTHR47188">
    <property type="entry name" value="PROTEIN TAR1"/>
    <property type="match status" value="1"/>
</dbReference>
<gene>
    <name evidence="2" type="ORF">TSPGSL018_12839</name>
</gene>
<accession>A0A061S8Z6</accession>
<dbReference type="AlphaFoldDB" id="A0A061S8Z6"/>
<name>A0A061S8Z6_9CHLO</name>
<dbReference type="EMBL" id="GBEZ01005978">
    <property type="protein sequence ID" value="JAC79385.1"/>
    <property type="molecule type" value="Transcribed_RNA"/>
</dbReference>
<dbReference type="InterPro" id="IPR044792">
    <property type="entry name" value="TAR1"/>
</dbReference>
<feature type="region of interest" description="Disordered" evidence="1">
    <location>
        <begin position="18"/>
        <end position="40"/>
    </location>
</feature>
<dbReference type="GO" id="GO:0043457">
    <property type="term" value="P:regulation of cellular respiration"/>
    <property type="evidence" value="ECO:0007669"/>
    <property type="project" value="InterPro"/>
</dbReference>
<evidence type="ECO:0000313" key="2">
    <source>
        <dbReference type="EMBL" id="JAC79385.1"/>
    </source>
</evidence>
<evidence type="ECO:0000256" key="1">
    <source>
        <dbReference type="SAM" id="MobiDB-lite"/>
    </source>
</evidence>
<reference evidence="2" key="1">
    <citation type="submission" date="2014-05" db="EMBL/GenBank/DDBJ databases">
        <title>The transcriptome of the halophilic microalga Tetraselmis sp. GSL018 isolated from the Great Salt Lake, Utah.</title>
        <authorList>
            <person name="Jinkerson R.E."/>
            <person name="D'Adamo S."/>
            <person name="Posewitz M.C."/>
        </authorList>
    </citation>
    <scope>NUCLEOTIDE SEQUENCE</scope>
    <source>
        <strain evidence="2">GSL018</strain>
    </source>
</reference>
<organism evidence="2">
    <name type="scientific">Tetraselmis sp. GSL018</name>
    <dbReference type="NCBI Taxonomy" id="582737"/>
    <lineage>
        <taxon>Eukaryota</taxon>
        <taxon>Viridiplantae</taxon>
        <taxon>Chlorophyta</taxon>
        <taxon>core chlorophytes</taxon>
        <taxon>Chlorodendrophyceae</taxon>
        <taxon>Chlorodendrales</taxon>
        <taxon>Chlorodendraceae</taxon>
        <taxon>Tetraselmis</taxon>
    </lineage>
</organism>
<protein>
    <submittedName>
        <fullName evidence="2">Cytochrome p450 liketbp</fullName>
    </submittedName>
</protein>
<dbReference type="PANTHER" id="PTHR47188:SF1">
    <property type="entry name" value="PROTEIN TAR1"/>
    <property type="match status" value="1"/>
</dbReference>
<proteinExistence type="predicted"/>